<dbReference type="Pfam" id="PF00528">
    <property type="entry name" value="BPD_transp_1"/>
    <property type="match status" value="1"/>
</dbReference>
<evidence type="ECO:0000256" key="4">
    <source>
        <dbReference type="ARBA" id="ARBA00022692"/>
    </source>
</evidence>
<evidence type="ECO:0000313" key="9">
    <source>
        <dbReference type="EMBL" id="RGC35102.1"/>
    </source>
</evidence>
<dbReference type="Proteomes" id="UP000261111">
    <property type="component" value="Unassembled WGS sequence"/>
</dbReference>
<feature type="transmembrane region" description="Helical" evidence="7">
    <location>
        <begin position="122"/>
        <end position="145"/>
    </location>
</feature>
<dbReference type="SUPFAM" id="SSF161098">
    <property type="entry name" value="MetI-like"/>
    <property type="match status" value="1"/>
</dbReference>
<dbReference type="PROSITE" id="PS50928">
    <property type="entry name" value="ABC_TM1"/>
    <property type="match status" value="1"/>
</dbReference>
<evidence type="ECO:0000256" key="6">
    <source>
        <dbReference type="ARBA" id="ARBA00023136"/>
    </source>
</evidence>
<protein>
    <submittedName>
        <fullName evidence="9">Sugar ABC transporter permease</fullName>
    </submittedName>
</protein>
<dbReference type="PANTHER" id="PTHR43227:SF11">
    <property type="entry name" value="BLL4140 PROTEIN"/>
    <property type="match status" value="1"/>
</dbReference>
<keyword evidence="6 7" id="KW-0472">Membrane</keyword>
<evidence type="ECO:0000259" key="8">
    <source>
        <dbReference type="PROSITE" id="PS50928"/>
    </source>
</evidence>
<sequence length="311" mass="35040">MIYNVIILCNNVISERGIRMLKRNKIKYVFVMPAILLLIVFVYYPVIKNMIYSFYNMSAFSVHEHFIGLDNYRSLFADPVIRTALKNNFIYVFWSLLFQVGGGLLIALFLESSFIKRGKVFFRTLFFIPSIISITVIGALFTFIYQPDIGLLNSLLRFLGFDSLAAGWLGNSHTALYAIIAMSQWQYTGYAAMLIIVGIQRVSPAVLESSKLDGCGFWQQARYIIIPQIKDTVTIVIIITLNWAMQVFNEIQVMTAGGPGNATQTLGNYMYTAAWSYDKFGYASAIGNLILIITVVLAFLQMNISGFGNES</sequence>
<accession>A0A3E2X2L0</accession>
<dbReference type="Gene3D" id="1.10.3720.10">
    <property type="entry name" value="MetI-like"/>
    <property type="match status" value="1"/>
</dbReference>
<proteinExistence type="inferred from homology"/>
<organism evidence="9 10">
    <name type="scientific">Hungatella hathewayi</name>
    <dbReference type="NCBI Taxonomy" id="154046"/>
    <lineage>
        <taxon>Bacteria</taxon>
        <taxon>Bacillati</taxon>
        <taxon>Bacillota</taxon>
        <taxon>Clostridia</taxon>
        <taxon>Lachnospirales</taxon>
        <taxon>Lachnospiraceae</taxon>
        <taxon>Hungatella</taxon>
    </lineage>
</organism>
<keyword evidence="5 7" id="KW-1133">Transmembrane helix</keyword>
<evidence type="ECO:0000256" key="1">
    <source>
        <dbReference type="ARBA" id="ARBA00004651"/>
    </source>
</evidence>
<evidence type="ECO:0000256" key="7">
    <source>
        <dbReference type="RuleBase" id="RU363032"/>
    </source>
</evidence>
<dbReference type="PANTHER" id="PTHR43227">
    <property type="entry name" value="BLL4140 PROTEIN"/>
    <property type="match status" value="1"/>
</dbReference>
<dbReference type="AlphaFoldDB" id="A0A3E2X2L0"/>
<comment type="caution">
    <text evidence="9">The sequence shown here is derived from an EMBL/GenBank/DDBJ whole genome shotgun (WGS) entry which is preliminary data.</text>
</comment>
<feature type="transmembrane region" description="Helical" evidence="7">
    <location>
        <begin position="280"/>
        <end position="300"/>
    </location>
</feature>
<feature type="transmembrane region" description="Helical" evidence="7">
    <location>
        <begin position="89"/>
        <end position="110"/>
    </location>
</feature>
<feature type="domain" description="ABC transmembrane type-1" evidence="8">
    <location>
        <begin position="85"/>
        <end position="301"/>
    </location>
</feature>
<name>A0A3E2X2L0_9FIRM</name>
<dbReference type="InterPro" id="IPR050809">
    <property type="entry name" value="UgpAE/MalFG_permease"/>
</dbReference>
<feature type="transmembrane region" description="Helical" evidence="7">
    <location>
        <begin position="28"/>
        <end position="47"/>
    </location>
</feature>
<comment type="subcellular location">
    <subcellularLocation>
        <location evidence="1 7">Cell membrane</location>
        <topology evidence="1 7">Multi-pass membrane protein</topology>
    </subcellularLocation>
</comment>
<dbReference type="GO" id="GO:0055085">
    <property type="term" value="P:transmembrane transport"/>
    <property type="evidence" value="ECO:0007669"/>
    <property type="project" value="InterPro"/>
</dbReference>
<keyword evidence="4 7" id="KW-0812">Transmembrane</keyword>
<comment type="similarity">
    <text evidence="7">Belongs to the binding-protein-dependent transport system permease family.</text>
</comment>
<dbReference type="EMBL" id="QVIA01000002">
    <property type="protein sequence ID" value="RGC35102.1"/>
    <property type="molecule type" value="Genomic_DNA"/>
</dbReference>
<evidence type="ECO:0000256" key="5">
    <source>
        <dbReference type="ARBA" id="ARBA00022989"/>
    </source>
</evidence>
<dbReference type="InterPro" id="IPR000515">
    <property type="entry name" value="MetI-like"/>
</dbReference>
<dbReference type="GO" id="GO:0005886">
    <property type="term" value="C:plasma membrane"/>
    <property type="evidence" value="ECO:0007669"/>
    <property type="project" value="UniProtKB-SubCell"/>
</dbReference>
<dbReference type="InterPro" id="IPR035906">
    <property type="entry name" value="MetI-like_sf"/>
</dbReference>
<keyword evidence="2 7" id="KW-0813">Transport</keyword>
<evidence type="ECO:0000256" key="3">
    <source>
        <dbReference type="ARBA" id="ARBA00022475"/>
    </source>
</evidence>
<gene>
    <name evidence="9" type="ORF">DWX41_02635</name>
</gene>
<evidence type="ECO:0000256" key="2">
    <source>
        <dbReference type="ARBA" id="ARBA00022448"/>
    </source>
</evidence>
<dbReference type="CDD" id="cd06261">
    <property type="entry name" value="TM_PBP2"/>
    <property type="match status" value="1"/>
</dbReference>
<evidence type="ECO:0000313" key="10">
    <source>
        <dbReference type="Proteomes" id="UP000261111"/>
    </source>
</evidence>
<reference evidence="9 10" key="1">
    <citation type="submission" date="2018-08" db="EMBL/GenBank/DDBJ databases">
        <title>A genome reference for cultivated species of the human gut microbiota.</title>
        <authorList>
            <person name="Zou Y."/>
            <person name="Xue W."/>
            <person name="Luo G."/>
        </authorList>
    </citation>
    <scope>NUCLEOTIDE SEQUENCE [LARGE SCALE GENOMIC DNA]</scope>
    <source>
        <strain evidence="9 10">AF19-21</strain>
    </source>
</reference>
<keyword evidence="3" id="KW-1003">Cell membrane</keyword>